<protein>
    <recommendedName>
        <fullName evidence="11">tRNA-specific 2-thiouridylase MnmA</fullName>
        <ecNumber evidence="11">2.8.1.13</ecNumber>
    </recommendedName>
</protein>
<feature type="binding site" evidence="11">
    <location>
        <position position="32"/>
    </location>
    <ligand>
        <name>ATP</name>
        <dbReference type="ChEBI" id="CHEBI:30616"/>
    </ligand>
</feature>
<dbReference type="InterPro" id="IPR014729">
    <property type="entry name" value="Rossmann-like_a/b/a_fold"/>
</dbReference>
<organism evidence="14">
    <name type="scientific">Schaalia odontolytica</name>
    <dbReference type="NCBI Taxonomy" id="1660"/>
    <lineage>
        <taxon>Bacteria</taxon>
        <taxon>Bacillati</taxon>
        <taxon>Actinomycetota</taxon>
        <taxon>Actinomycetes</taxon>
        <taxon>Actinomycetales</taxon>
        <taxon>Actinomycetaceae</taxon>
        <taxon>Schaalia</taxon>
    </lineage>
</organism>
<feature type="site" description="Interaction with tRNA" evidence="11">
    <location>
        <position position="126"/>
    </location>
</feature>
<evidence type="ECO:0000256" key="7">
    <source>
        <dbReference type="ARBA" id="ARBA00022884"/>
    </source>
</evidence>
<feature type="domain" description="tRNA-specific 2-thiouridylase MnmA-like central" evidence="13">
    <location>
        <begin position="207"/>
        <end position="272"/>
    </location>
</feature>
<dbReference type="InterPro" id="IPR046885">
    <property type="entry name" value="MnmA-like_C"/>
</dbReference>
<dbReference type="GO" id="GO:0103016">
    <property type="term" value="F:tRNA-uridine 2-sulfurtransferase activity"/>
    <property type="evidence" value="ECO:0007669"/>
    <property type="project" value="UniProtKB-EC"/>
</dbReference>
<dbReference type="Gene3D" id="2.40.30.10">
    <property type="entry name" value="Translation factors"/>
    <property type="match status" value="1"/>
</dbReference>
<dbReference type="Gene3D" id="3.40.50.620">
    <property type="entry name" value="HUPs"/>
    <property type="match status" value="1"/>
</dbReference>
<feature type="binding site" evidence="11">
    <location>
        <position position="125"/>
    </location>
    <ligand>
        <name>ATP</name>
        <dbReference type="ChEBI" id="CHEBI:30616"/>
    </ligand>
</feature>
<comment type="function">
    <text evidence="10 11">Catalyzes the 2-thiolation of uridine at the wobble position (U34) of tRNA, leading to the formation of s(2)U34.</text>
</comment>
<keyword evidence="6 11" id="KW-0067">ATP-binding</keyword>
<gene>
    <name evidence="11 14" type="primary">mnmA</name>
    <name evidence="14" type="ORF">AOLFYP35_01208</name>
</gene>
<dbReference type="InterPro" id="IPR023382">
    <property type="entry name" value="MnmA-like_central_sf"/>
</dbReference>
<dbReference type="GO" id="GO:0002143">
    <property type="term" value="P:tRNA wobble position uridine thiolation"/>
    <property type="evidence" value="ECO:0007669"/>
    <property type="project" value="TreeGrafter"/>
</dbReference>
<dbReference type="FunFam" id="3.40.50.620:FF:000057">
    <property type="entry name" value="tRNA-specific 2-thiouridylase MnmA"/>
    <property type="match status" value="1"/>
</dbReference>
<dbReference type="Pfam" id="PF20258">
    <property type="entry name" value="tRNA_Me_trans_C"/>
    <property type="match status" value="1"/>
</dbReference>
<keyword evidence="4 11" id="KW-0819">tRNA processing</keyword>
<feature type="active site" description="Nucleophile" evidence="11">
    <location>
        <position position="101"/>
    </location>
</feature>
<dbReference type="InterPro" id="IPR004506">
    <property type="entry name" value="MnmA-like"/>
</dbReference>
<evidence type="ECO:0000256" key="6">
    <source>
        <dbReference type="ARBA" id="ARBA00022840"/>
    </source>
</evidence>
<evidence type="ECO:0000256" key="5">
    <source>
        <dbReference type="ARBA" id="ARBA00022741"/>
    </source>
</evidence>
<keyword evidence="1 11" id="KW-0963">Cytoplasm</keyword>
<comment type="caution">
    <text evidence="11">Lacks conserved residue(s) required for the propagation of feature annotation.</text>
</comment>
<dbReference type="EMBL" id="CACRSM010000002">
    <property type="protein sequence ID" value="VYT01357.1"/>
    <property type="molecule type" value="Genomic_DNA"/>
</dbReference>
<reference evidence="14" key="1">
    <citation type="submission" date="2019-11" db="EMBL/GenBank/DDBJ databases">
        <authorList>
            <person name="Feng L."/>
        </authorList>
    </citation>
    <scope>NUCLEOTIDE SEQUENCE</scope>
    <source>
        <strain evidence="14">AodontolyticusLFYP35</strain>
    </source>
</reference>
<dbReference type="CDD" id="cd01998">
    <property type="entry name" value="MnmA_TRMU-like"/>
    <property type="match status" value="1"/>
</dbReference>
<accession>A0A6N2T798</accession>
<dbReference type="NCBIfam" id="NF001138">
    <property type="entry name" value="PRK00143.1"/>
    <property type="match status" value="1"/>
</dbReference>
<evidence type="ECO:0000256" key="4">
    <source>
        <dbReference type="ARBA" id="ARBA00022694"/>
    </source>
</evidence>
<comment type="catalytic activity">
    <reaction evidence="9 11">
        <text>S-sulfanyl-L-cysteinyl-[protein] + uridine(34) in tRNA + AH2 + ATP = 2-thiouridine(34) in tRNA + L-cysteinyl-[protein] + A + AMP + diphosphate + H(+)</text>
        <dbReference type="Rhea" id="RHEA:47032"/>
        <dbReference type="Rhea" id="RHEA-COMP:10131"/>
        <dbReference type="Rhea" id="RHEA-COMP:11726"/>
        <dbReference type="Rhea" id="RHEA-COMP:11727"/>
        <dbReference type="Rhea" id="RHEA-COMP:11728"/>
        <dbReference type="ChEBI" id="CHEBI:13193"/>
        <dbReference type="ChEBI" id="CHEBI:15378"/>
        <dbReference type="ChEBI" id="CHEBI:17499"/>
        <dbReference type="ChEBI" id="CHEBI:29950"/>
        <dbReference type="ChEBI" id="CHEBI:30616"/>
        <dbReference type="ChEBI" id="CHEBI:33019"/>
        <dbReference type="ChEBI" id="CHEBI:61963"/>
        <dbReference type="ChEBI" id="CHEBI:65315"/>
        <dbReference type="ChEBI" id="CHEBI:87170"/>
        <dbReference type="ChEBI" id="CHEBI:456215"/>
        <dbReference type="EC" id="2.8.1.13"/>
    </reaction>
</comment>
<dbReference type="HAMAP" id="MF_00144">
    <property type="entry name" value="tRNA_thiouridyl_MnmA"/>
    <property type="match status" value="1"/>
</dbReference>
<feature type="region of interest" description="Interaction with tRNA" evidence="11">
    <location>
        <begin position="147"/>
        <end position="149"/>
    </location>
</feature>
<dbReference type="InterPro" id="IPR046884">
    <property type="entry name" value="MnmA-like_central"/>
</dbReference>
<keyword evidence="2 11" id="KW-0820">tRNA-binding</keyword>
<evidence type="ECO:0000256" key="11">
    <source>
        <dbReference type="HAMAP-Rule" id="MF_00144"/>
    </source>
</evidence>
<keyword evidence="3 11" id="KW-0808">Transferase</keyword>
<evidence type="ECO:0000256" key="10">
    <source>
        <dbReference type="ARBA" id="ARBA00056575"/>
    </source>
</evidence>
<dbReference type="Gene3D" id="2.30.30.280">
    <property type="entry name" value="Adenine nucleotide alpha hydrolases-like domains"/>
    <property type="match status" value="1"/>
</dbReference>
<dbReference type="GO" id="GO:0005737">
    <property type="term" value="C:cytoplasm"/>
    <property type="evidence" value="ECO:0007669"/>
    <property type="project" value="UniProtKB-SubCell"/>
</dbReference>
<dbReference type="SUPFAM" id="SSF52402">
    <property type="entry name" value="Adenine nucleotide alpha hydrolases-like"/>
    <property type="match status" value="1"/>
</dbReference>
<feature type="domain" description="tRNA-specific 2-thiouridylase MnmA-like C-terminal" evidence="12">
    <location>
        <begin position="323"/>
        <end position="382"/>
    </location>
</feature>
<dbReference type="PANTHER" id="PTHR11933">
    <property type="entry name" value="TRNA 5-METHYLAMINOMETHYL-2-THIOURIDYLATE -METHYLTRANSFERASE"/>
    <property type="match status" value="1"/>
</dbReference>
<dbReference type="EC" id="2.8.1.13" evidence="11"/>
<evidence type="ECO:0000313" key="14">
    <source>
        <dbReference type="EMBL" id="VYT01357.1"/>
    </source>
</evidence>
<dbReference type="FunFam" id="2.30.30.280:FF:000001">
    <property type="entry name" value="tRNA-specific 2-thiouridylase MnmA"/>
    <property type="match status" value="1"/>
</dbReference>
<dbReference type="NCBIfam" id="TIGR00420">
    <property type="entry name" value="trmU"/>
    <property type="match status" value="1"/>
</dbReference>
<dbReference type="PANTHER" id="PTHR11933:SF5">
    <property type="entry name" value="MITOCHONDRIAL TRNA-SPECIFIC 2-THIOURIDYLASE 1"/>
    <property type="match status" value="1"/>
</dbReference>
<dbReference type="GO" id="GO:0000049">
    <property type="term" value="F:tRNA binding"/>
    <property type="evidence" value="ECO:0007669"/>
    <property type="project" value="UniProtKB-KW"/>
</dbReference>
<dbReference type="AlphaFoldDB" id="A0A6N2T798"/>
<feature type="active site" description="Cysteine persulfide intermediate" evidence="11">
    <location>
        <position position="198"/>
    </location>
</feature>
<dbReference type="GO" id="GO:0005524">
    <property type="term" value="F:ATP binding"/>
    <property type="evidence" value="ECO:0007669"/>
    <property type="project" value="UniProtKB-KW"/>
</dbReference>
<dbReference type="Pfam" id="PF20259">
    <property type="entry name" value="tRNA_Me_trans_M"/>
    <property type="match status" value="1"/>
</dbReference>
<evidence type="ECO:0000259" key="12">
    <source>
        <dbReference type="Pfam" id="PF20258"/>
    </source>
</evidence>
<evidence type="ECO:0000256" key="9">
    <source>
        <dbReference type="ARBA" id="ARBA00051542"/>
    </source>
</evidence>
<feature type="binding site" evidence="11">
    <location>
        <begin position="6"/>
        <end position="13"/>
    </location>
    <ligand>
        <name>ATP</name>
        <dbReference type="ChEBI" id="CHEBI:30616"/>
    </ligand>
</feature>
<keyword evidence="7 11" id="KW-0694">RNA-binding</keyword>
<evidence type="ECO:0000259" key="13">
    <source>
        <dbReference type="Pfam" id="PF20259"/>
    </source>
</evidence>
<comment type="subcellular location">
    <subcellularLocation>
        <location evidence="11">Cytoplasm</location>
    </subcellularLocation>
</comment>
<feature type="disulfide bond" description="Alternate" evidence="11">
    <location>
        <begin position="101"/>
        <end position="198"/>
    </location>
</feature>
<sequence>MRVLAALSGGVDSAVAAAKAVEAGHEVVGVHMALSSQPQECRLGSRGCCSVEDAADAARAAEIMGIPFYVWDLAEEFEQTVITDFVDQYKAGHTPNPCVRCNEFVKFRELAQRARALGFDAVCTGHYARIVRTESGPQLHRGRDEAKDQSYVLAIMGPEELPRVIFPLGDAPSKSWVRCEAERMGLGVSNKPDSYDICFIPDGDTQGFLRSHLGSNPGDIVDTEGRVVGRHDGYWNFTVGQRRGLNLGNPAADGRPRYVVETKPQLNQVVVGASELLSVDHIDCSELVWLAPDDLGEINEVATHEFGPSLGQRCLNEVDEAVVTAQIRAHGVPSVVTELVRENNEDGSSRLSVALAQPIRGVAAGQSLVLYRGTRVIAEATIERAYRG</sequence>
<evidence type="ECO:0000256" key="2">
    <source>
        <dbReference type="ARBA" id="ARBA00022555"/>
    </source>
</evidence>
<comment type="similarity">
    <text evidence="11">Belongs to the MnmA/TRMU family.</text>
</comment>
<keyword evidence="5 11" id="KW-0547">Nucleotide-binding</keyword>
<name>A0A6N2T798_9ACTO</name>
<dbReference type="Pfam" id="PF03054">
    <property type="entry name" value="tRNA_Me_trans"/>
    <property type="match status" value="1"/>
</dbReference>
<evidence type="ECO:0000256" key="8">
    <source>
        <dbReference type="ARBA" id="ARBA00023157"/>
    </source>
</evidence>
<proteinExistence type="inferred from homology"/>
<keyword evidence="8 11" id="KW-1015">Disulfide bond</keyword>
<evidence type="ECO:0000256" key="1">
    <source>
        <dbReference type="ARBA" id="ARBA00022490"/>
    </source>
</evidence>
<evidence type="ECO:0000256" key="3">
    <source>
        <dbReference type="ARBA" id="ARBA00022679"/>
    </source>
</evidence>
<feature type="site" description="Interaction with tRNA" evidence="11">
    <location>
        <position position="366"/>
    </location>
</feature>